<evidence type="ECO:0000256" key="1">
    <source>
        <dbReference type="SAM" id="MobiDB-lite"/>
    </source>
</evidence>
<feature type="region of interest" description="Disordered" evidence="1">
    <location>
        <begin position="1"/>
        <end position="55"/>
    </location>
</feature>
<name>A0AA37UMD3_9MICO</name>
<dbReference type="EMBL" id="BSUM01000001">
    <property type="protein sequence ID" value="GMA30634.1"/>
    <property type="molecule type" value="Genomic_DNA"/>
</dbReference>
<comment type="caution">
    <text evidence="2">The sequence shown here is derived from an EMBL/GenBank/DDBJ whole genome shotgun (WGS) entry which is preliminary data.</text>
</comment>
<accession>A0AA37UMD3</accession>
<feature type="compositionally biased region" description="Basic residues" evidence="1">
    <location>
        <begin position="27"/>
        <end position="38"/>
    </location>
</feature>
<protein>
    <recommendedName>
        <fullName evidence="4">Metallopeptidase family protein</fullName>
    </recommendedName>
</protein>
<dbReference type="AlphaFoldDB" id="A0AA37UMD3"/>
<dbReference type="SUPFAM" id="SSF55486">
    <property type="entry name" value="Metalloproteases ('zincins'), catalytic domain"/>
    <property type="match status" value="1"/>
</dbReference>
<dbReference type="Gene3D" id="3.30.2010.20">
    <property type="match status" value="1"/>
</dbReference>
<proteinExistence type="predicted"/>
<reference evidence="2" key="2">
    <citation type="submission" date="2023-02" db="EMBL/GenBank/DDBJ databases">
        <authorList>
            <person name="Sun Q."/>
            <person name="Mori K."/>
        </authorList>
    </citation>
    <scope>NUCLEOTIDE SEQUENCE</scope>
    <source>
        <strain evidence="2">NBRC 112290</strain>
    </source>
</reference>
<dbReference type="InterPro" id="IPR038555">
    <property type="entry name" value="Zincin_1_sf"/>
</dbReference>
<evidence type="ECO:0008006" key="4">
    <source>
        <dbReference type="Google" id="ProtNLM"/>
    </source>
</evidence>
<dbReference type="InterPro" id="IPR010428">
    <property type="entry name" value="Zincin_1"/>
</dbReference>
<dbReference type="Proteomes" id="UP001157161">
    <property type="component" value="Unassembled WGS sequence"/>
</dbReference>
<gene>
    <name evidence="2" type="ORF">GCM10025875_06260</name>
</gene>
<reference evidence="2" key="1">
    <citation type="journal article" date="2014" name="Int. J. Syst. Evol. Microbiol.">
        <title>Complete genome sequence of Corynebacterium casei LMG S-19264T (=DSM 44701T), isolated from a smear-ripened cheese.</title>
        <authorList>
            <consortium name="US DOE Joint Genome Institute (JGI-PGF)"/>
            <person name="Walter F."/>
            <person name="Albersmeier A."/>
            <person name="Kalinowski J."/>
            <person name="Ruckert C."/>
        </authorList>
    </citation>
    <scope>NUCLEOTIDE SEQUENCE</scope>
    <source>
        <strain evidence="2">NBRC 112290</strain>
    </source>
</reference>
<keyword evidence="3" id="KW-1185">Reference proteome</keyword>
<organism evidence="2 3">
    <name type="scientific">Litorihabitans aurantiacus</name>
    <dbReference type="NCBI Taxonomy" id="1930061"/>
    <lineage>
        <taxon>Bacteria</taxon>
        <taxon>Bacillati</taxon>
        <taxon>Actinomycetota</taxon>
        <taxon>Actinomycetes</taxon>
        <taxon>Micrococcales</taxon>
        <taxon>Beutenbergiaceae</taxon>
        <taxon>Litorihabitans</taxon>
    </lineage>
</organism>
<evidence type="ECO:0000313" key="3">
    <source>
        <dbReference type="Proteomes" id="UP001157161"/>
    </source>
</evidence>
<dbReference type="RefSeq" id="WP_284249302.1">
    <property type="nucleotide sequence ID" value="NZ_BSUM01000001.1"/>
</dbReference>
<dbReference type="Pfam" id="PF06262">
    <property type="entry name" value="Zincin_1"/>
    <property type="match status" value="1"/>
</dbReference>
<evidence type="ECO:0000313" key="2">
    <source>
        <dbReference type="EMBL" id="GMA30634.1"/>
    </source>
</evidence>
<sequence>MPSPAARRPHEIGAGTGVDQVSIPSRRGARRRDRRGRGLRGPLLPPGMPASRSRAEKFDDAVLDLVEALEKRWQRELRGVEYAVEDVPPSDPSPWERGVPLGRYFAADPAAGLAHRVVLYRRALEERAEDDEQLRDLVREVLVEQVARLLGKRPDEVDPGYQAD</sequence>
<dbReference type="CDD" id="cd12954">
    <property type="entry name" value="MMP_TTHA0227_like_1"/>
    <property type="match status" value="1"/>
</dbReference>